<organism evidence="1">
    <name type="scientific">Arundo donax</name>
    <name type="common">Giant reed</name>
    <name type="synonym">Donax arundinaceus</name>
    <dbReference type="NCBI Taxonomy" id="35708"/>
    <lineage>
        <taxon>Eukaryota</taxon>
        <taxon>Viridiplantae</taxon>
        <taxon>Streptophyta</taxon>
        <taxon>Embryophyta</taxon>
        <taxon>Tracheophyta</taxon>
        <taxon>Spermatophyta</taxon>
        <taxon>Magnoliopsida</taxon>
        <taxon>Liliopsida</taxon>
        <taxon>Poales</taxon>
        <taxon>Poaceae</taxon>
        <taxon>PACMAD clade</taxon>
        <taxon>Arundinoideae</taxon>
        <taxon>Arundineae</taxon>
        <taxon>Arundo</taxon>
    </lineage>
</organism>
<sequence length="24" mass="3061">MRRRWRRRRMKVWGQRLGFAGRGS</sequence>
<proteinExistence type="predicted"/>
<accession>A0A0A9G6X9</accession>
<dbReference type="EMBL" id="GBRH01178692">
    <property type="protein sequence ID" value="JAE19204.1"/>
    <property type="molecule type" value="Transcribed_RNA"/>
</dbReference>
<reference evidence="1" key="1">
    <citation type="submission" date="2014-09" db="EMBL/GenBank/DDBJ databases">
        <authorList>
            <person name="Magalhaes I.L.F."/>
            <person name="Oliveira U."/>
            <person name="Santos F.R."/>
            <person name="Vidigal T.H.D.A."/>
            <person name="Brescovit A.D."/>
            <person name="Santos A.J."/>
        </authorList>
    </citation>
    <scope>NUCLEOTIDE SEQUENCE</scope>
    <source>
        <tissue evidence="1">Shoot tissue taken approximately 20 cm above the soil surface</tissue>
    </source>
</reference>
<dbReference type="AlphaFoldDB" id="A0A0A9G6X9"/>
<protein>
    <submittedName>
        <fullName evidence="1">Uncharacterized protein</fullName>
    </submittedName>
</protein>
<name>A0A0A9G6X9_ARUDO</name>
<reference evidence="1" key="2">
    <citation type="journal article" date="2015" name="Data Brief">
        <title>Shoot transcriptome of the giant reed, Arundo donax.</title>
        <authorList>
            <person name="Barrero R.A."/>
            <person name="Guerrero F.D."/>
            <person name="Moolhuijzen P."/>
            <person name="Goolsby J.A."/>
            <person name="Tidwell J."/>
            <person name="Bellgard S.E."/>
            <person name="Bellgard M.I."/>
        </authorList>
    </citation>
    <scope>NUCLEOTIDE SEQUENCE</scope>
    <source>
        <tissue evidence="1">Shoot tissue taken approximately 20 cm above the soil surface</tissue>
    </source>
</reference>
<evidence type="ECO:0000313" key="1">
    <source>
        <dbReference type="EMBL" id="JAE19204.1"/>
    </source>
</evidence>